<name>A0ABR4NYY0_9SACH</name>
<proteinExistence type="predicted"/>
<feature type="region of interest" description="Disordered" evidence="1">
    <location>
        <begin position="952"/>
        <end position="974"/>
    </location>
</feature>
<feature type="compositionally biased region" description="Polar residues" evidence="1">
    <location>
        <begin position="76"/>
        <end position="87"/>
    </location>
</feature>
<feature type="compositionally biased region" description="Low complexity" evidence="1">
    <location>
        <begin position="1010"/>
        <end position="1023"/>
    </location>
</feature>
<evidence type="ECO:0000259" key="2">
    <source>
        <dbReference type="SMART" id="SM01017"/>
    </source>
</evidence>
<feature type="compositionally biased region" description="Low complexity" evidence="1">
    <location>
        <begin position="746"/>
        <end position="766"/>
    </location>
</feature>
<feature type="domain" description="Arrestin C-terminal-like" evidence="2">
    <location>
        <begin position="550"/>
        <end position="858"/>
    </location>
</feature>
<dbReference type="EMBL" id="JBEVYD010000003">
    <property type="protein sequence ID" value="KAL3234371.1"/>
    <property type="molecule type" value="Genomic_DNA"/>
</dbReference>
<gene>
    <name evidence="3" type="ORF">RNJ44_03133</name>
</gene>
<evidence type="ECO:0000313" key="3">
    <source>
        <dbReference type="EMBL" id="KAL3234371.1"/>
    </source>
</evidence>
<evidence type="ECO:0000256" key="1">
    <source>
        <dbReference type="SAM" id="MobiDB-lite"/>
    </source>
</evidence>
<comment type="caution">
    <text evidence="3">The sequence shown here is derived from an EMBL/GenBank/DDBJ whole genome shotgun (WGS) entry which is preliminary data.</text>
</comment>
<organism evidence="3 4">
    <name type="scientific">Nakaseomyces bracarensis</name>
    <dbReference type="NCBI Taxonomy" id="273131"/>
    <lineage>
        <taxon>Eukaryota</taxon>
        <taxon>Fungi</taxon>
        <taxon>Dikarya</taxon>
        <taxon>Ascomycota</taxon>
        <taxon>Saccharomycotina</taxon>
        <taxon>Saccharomycetes</taxon>
        <taxon>Saccharomycetales</taxon>
        <taxon>Saccharomycetaceae</taxon>
        <taxon>Nakaseomyces</taxon>
    </lineage>
</organism>
<feature type="region of interest" description="Disordered" evidence="1">
    <location>
        <begin position="1"/>
        <end position="116"/>
    </location>
</feature>
<dbReference type="Proteomes" id="UP001623330">
    <property type="component" value="Unassembled WGS sequence"/>
</dbReference>
<dbReference type="SMART" id="SM01017">
    <property type="entry name" value="Arrestin_C"/>
    <property type="match status" value="1"/>
</dbReference>
<feature type="region of interest" description="Disordered" evidence="1">
    <location>
        <begin position="746"/>
        <end position="768"/>
    </location>
</feature>
<dbReference type="PANTHER" id="PTHR11188:SF168">
    <property type="entry name" value="PROTEIN ECM21-RELATED"/>
    <property type="match status" value="1"/>
</dbReference>
<feature type="region of interest" description="Disordered" evidence="1">
    <location>
        <begin position="1002"/>
        <end position="1066"/>
    </location>
</feature>
<feature type="compositionally biased region" description="Low complexity" evidence="1">
    <location>
        <begin position="47"/>
        <end position="75"/>
    </location>
</feature>
<feature type="compositionally biased region" description="Basic and acidic residues" evidence="1">
    <location>
        <begin position="99"/>
        <end position="109"/>
    </location>
</feature>
<evidence type="ECO:0000313" key="4">
    <source>
        <dbReference type="Proteomes" id="UP001623330"/>
    </source>
</evidence>
<accession>A0ABR4NYY0</accession>
<feature type="compositionally biased region" description="Low complexity" evidence="1">
    <location>
        <begin position="214"/>
        <end position="230"/>
    </location>
</feature>
<reference evidence="3 4" key="1">
    <citation type="submission" date="2024-05" db="EMBL/GenBank/DDBJ databases">
        <title>Long read based assembly of the Candida bracarensis genome reveals expanded adhesin content.</title>
        <authorList>
            <person name="Marcet-Houben M."/>
            <person name="Ksiezopolska E."/>
            <person name="Gabaldon T."/>
        </authorList>
    </citation>
    <scope>NUCLEOTIDE SEQUENCE [LARGE SCALE GENOMIC DNA]</scope>
    <source>
        <strain evidence="3 4">CBM6</strain>
    </source>
</reference>
<sequence>MTNRRRSSTIKSALSSLLGHDNGRRHSTTSMANEKGKRRHTHANIQTSSGSASGSGSASASGTNNSTTGAAAGSTINNHTSPQSPNHNRPLIRATSPDFRGEDRRKPSMVDDDGSVLEFDDGSVHSDALKYLPESFNKEYLAEYLRNRGFLHPKPVLNRDDFSIGVATSGDVVFLPTVSTNDDEYLARLNGLRGESNNEIGVDDMDDVEQQTPTSANSNSNGNQNSTSGTEMGGRRAVDEYLDMQRPSNGNSSEPGSSSSQRRPSGSATNRTIEMDASMVSFSVAVILSVKNPMKLSDVKVELCSRIRIYWHAGVPPTKTFFEEFYQAGYINWCLNDTNYDVYIPSMVSPDMQIIERQNNRQVQIFKNKPIEERFYTDKNRIKAQFLDELNNSRPQMLEPGNYVFLLPVIFSNHVPETTYLPSARVSYKLKVGTKCLDASVKRSLSSSSLSHNTSLNIPISTASSTSSLASLKDMESDVKGLSSSPPHKGVNLFKKVKNHLHLPNNHQAKLPEIEEPREMYSEYSVKVIRTPPPISISTANKPIYINRVWSDALSYEISFASKYVSLNSKVPIKIKLAPIAKNIFVKRVRVSITEKVTFVSKNLEYEYDQIDPVAKDPYNPYYLDFTSKRRKERNLALLEVRTKEKGSRALREEIVDNCTNDNLLSFGSVKDDKNKGEEIPIVEPITMETTLDFPSFLDLDKKSAKVIPPYGIDVYTGIANPELQQATHHKTGVLGVLANIKNSTDSNISPSKSSSSSDRYGNNNNINLESAKNKNLISKFHQTKFKVNSQQEILHHTKLNRCKRGLYLDSLHYTNIHVRHKLEVMLRISKPDPENPAKLRHYEVLIDTPVFLVSEQCNTGNMELPTYDMATTTTTTEQTPLPNAAHLSAPPTFEEAISVPASPIGSPIGSPVMSPSYDPELLSIQQLNLSRSTSFSGPSIQLDAASGSFDYNSGNGLPKPGSHRPSISAEASSGRFSNLDRIMATQMSSPPALPRDLLQIRRPSDTAMSPRTSTPTSPTSRPLAETNPFFKKDYSLTTKATNEDGAIPPHATPSKDPPTYEEAVL</sequence>
<keyword evidence="4" id="KW-1185">Reference proteome</keyword>
<feature type="compositionally biased region" description="Low complexity" evidence="1">
    <location>
        <begin position="246"/>
        <end position="267"/>
    </location>
</feature>
<dbReference type="InterPro" id="IPR011022">
    <property type="entry name" value="Arrestin_C-like"/>
</dbReference>
<dbReference type="PANTHER" id="PTHR11188">
    <property type="entry name" value="ARRESTIN DOMAIN CONTAINING PROTEIN"/>
    <property type="match status" value="1"/>
</dbReference>
<feature type="region of interest" description="Disordered" evidence="1">
    <location>
        <begin position="209"/>
        <end position="272"/>
    </location>
</feature>
<dbReference type="InterPro" id="IPR050357">
    <property type="entry name" value="Arrestin_domain-protein"/>
</dbReference>
<protein>
    <submittedName>
        <fullName evidence="3">Protein ECM21</fullName>
    </submittedName>
</protein>